<evidence type="ECO:0000313" key="1">
    <source>
        <dbReference type="Proteomes" id="UP000504635"/>
    </source>
</evidence>
<evidence type="ECO:0000313" key="2">
    <source>
        <dbReference type="RefSeq" id="XP_030752679.1"/>
    </source>
</evidence>
<protein>
    <submittedName>
        <fullName evidence="2">Uncharacterized protein LOC115879813</fullName>
    </submittedName>
</protein>
<dbReference type="Proteomes" id="UP000504635">
    <property type="component" value="Unplaced"/>
</dbReference>
<dbReference type="InParanoid" id="A0A6J2XPV0"/>
<gene>
    <name evidence="2" type="primary">LOC115879813</name>
</gene>
<accession>A0A6J2XPV0</accession>
<dbReference type="GeneID" id="115879813"/>
<sequence length="561" mass="66009">MSMNIVPQNNFKSEMSICNGDDLLEVFAELNVDLRKLNPNVIKAWFDTDCKNTKNLLNFLCKSLSDVNYVSPLEKTEFDELPEQVDEQNYLNELSELDPSYIDILDLDQNLSEIALIEDEIRFLEEDSRRTDQLIKVFETLDNDLSTKLTIKTKMDIQSSVECRNSQEECEELCNTLDGTVKKIHARFLKYDPEQQFVNFVDIKKYEENMEYFNSLLMPLMEVDKSCLEISDDIFSDSLETCKKRLIQSHQVYFGNKIEIESYKEVEHFLDQICRNGNSLNTSFLNDKTSNDAKEIYKSRLYDVLDNIVLKITDRYLKQTRIRYVQSELEDYQKKYLNIFNILECVVKLLSFITLTNCLQCEDKKDIEYINNLYQKTLRYVNEDLLKCQQRTSHMRDITDSYNSSDTSKTLLMTFIGKILNSNEYTLKETYKCFEKFKAEINALESQIFCTNINDEINRIKNVNEDIKVLEKFLKSGPTKQIILVPMELKNAWLDIEEHIKKESSAIQSAVQIPQRTRKKLTKAQTTMKQLWMYFLTNAAKIESLIKQAEEDFKKRTAQYF</sequence>
<dbReference type="RefSeq" id="XP_030752679.1">
    <property type="nucleotide sequence ID" value="XM_030896819.1"/>
</dbReference>
<dbReference type="AlphaFoldDB" id="A0A6J2XPV0"/>
<reference evidence="2" key="1">
    <citation type="submission" date="2025-08" db="UniProtKB">
        <authorList>
            <consortium name="RefSeq"/>
        </authorList>
    </citation>
    <scope>IDENTIFICATION</scope>
    <source>
        <tissue evidence="2">Gonads</tissue>
    </source>
</reference>
<name>A0A6J2XPV0_SITOR</name>
<keyword evidence="1" id="KW-1185">Reference proteome</keyword>
<dbReference type="OrthoDB" id="8187957at2759"/>
<dbReference type="KEGG" id="soy:115879813"/>
<organism evidence="1 2">
    <name type="scientific">Sitophilus oryzae</name>
    <name type="common">Rice weevil</name>
    <name type="synonym">Curculio oryzae</name>
    <dbReference type="NCBI Taxonomy" id="7048"/>
    <lineage>
        <taxon>Eukaryota</taxon>
        <taxon>Metazoa</taxon>
        <taxon>Ecdysozoa</taxon>
        <taxon>Arthropoda</taxon>
        <taxon>Hexapoda</taxon>
        <taxon>Insecta</taxon>
        <taxon>Pterygota</taxon>
        <taxon>Neoptera</taxon>
        <taxon>Endopterygota</taxon>
        <taxon>Coleoptera</taxon>
        <taxon>Polyphaga</taxon>
        <taxon>Cucujiformia</taxon>
        <taxon>Curculionidae</taxon>
        <taxon>Dryophthorinae</taxon>
        <taxon>Sitophilus</taxon>
    </lineage>
</organism>
<proteinExistence type="predicted"/>